<name>A0A9P5Q9Q3_9AGAR</name>
<reference evidence="1" key="1">
    <citation type="submission" date="2020-11" db="EMBL/GenBank/DDBJ databases">
        <authorList>
            <consortium name="DOE Joint Genome Institute"/>
            <person name="Ahrendt S."/>
            <person name="Riley R."/>
            <person name="Andreopoulos W."/>
            <person name="Labutti K."/>
            <person name="Pangilinan J."/>
            <person name="Ruiz-Duenas F.J."/>
            <person name="Barrasa J.M."/>
            <person name="Sanchez-Garcia M."/>
            <person name="Camarero S."/>
            <person name="Miyauchi S."/>
            <person name="Serrano A."/>
            <person name="Linde D."/>
            <person name="Babiker R."/>
            <person name="Drula E."/>
            <person name="Ayuso-Fernandez I."/>
            <person name="Pacheco R."/>
            <person name="Padilla G."/>
            <person name="Ferreira P."/>
            <person name="Barriuso J."/>
            <person name="Kellner H."/>
            <person name="Castanera R."/>
            <person name="Alfaro M."/>
            <person name="Ramirez L."/>
            <person name="Pisabarro A.G."/>
            <person name="Kuo A."/>
            <person name="Tritt A."/>
            <person name="Lipzen A."/>
            <person name="He G."/>
            <person name="Yan M."/>
            <person name="Ng V."/>
            <person name="Cullen D."/>
            <person name="Martin F."/>
            <person name="Rosso M.-N."/>
            <person name="Henrissat B."/>
            <person name="Hibbett D."/>
            <person name="Martinez A.T."/>
            <person name="Grigoriev I.V."/>
        </authorList>
    </citation>
    <scope>NUCLEOTIDE SEQUENCE</scope>
    <source>
        <strain evidence="1">AH 40177</strain>
    </source>
</reference>
<protein>
    <submittedName>
        <fullName evidence="1">Uncharacterized protein</fullName>
    </submittedName>
</protein>
<dbReference type="SUPFAM" id="SSF56399">
    <property type="entry name" value="ADP-ribosylation"/>
    <property type="match status" value="1"/>
</dbReference>
<organism evidence="1 2">
    <name type="scientific">Rhodocollybia butyracea</name>
    <dbReference type="NCBI Taxonomy" id="206335"/>
    <lineage>
        <taxon>Eukaryota</taxon>
        <taxon>Fungi</taxon>
        <taxon>Dikarya</taxon>
        <taxon>Basidiomycota</taxon>
        <taxon>Agaricomycotina</taxon>
        <taxon>Agaricomycetes</taxon>
        <taxon>Agaricomycetidae</taxon>
        <taxon>Agaricales</taxon>
        <taxon>Marasmiineae</taxon>
        <taxon>Omphalotaceae</taxon>
        <taxon>Rhodocollybia</taxon>
    </lineage>
</organism>
<comment type="caution">
    <text evidence="1">The sequence shown here is derived from an EMBL/GenBank/DDBJ whole genome shotgun (WGS) entry which is preliminary data.</text>
</comment>
<dbReference type="Gene3D" id="3.20.170.30">
    <property type="match status" value="1"/>
</dbReference>
<dbReference type="Proteomes" id="UP000772434">
    <property type="component" value="Unassembled WGS sequence"/>
</dbReference>
<dbReference type="InterPro" id="IPR002745">
    <property type="entry name" value="Ptrans_KptA/Tpt1"/>
</dbReference>
<dbReference type="OrthoDB" id="419694at2759"/>
<dbReference type="EMBL" id="JADNRY010000002">
    <property type="protein sequence ID" value="KAF9077936.1"/>
    <property type="molecule type" value="Genomic_DNA"/>
</dbReference>
<dbReference type="AlphaFoldDB" id="A0A9P5Q9Q3"/>
<evidence type="ECO:0000313" key="1">
    <source>
        <dbReference type="EMBL" id="KAF9077936.1"/>
    </source>
</evidence>
<accession>A0A9P5Q9Q3</accession>
<proteinExistence type="predicted"/>
<dbReference type="InterPro" id="IPR042081">
    <property type="entry name" value="RNA_2'-PTrans_C"/>
</dbReference>
<keyword evidence="2" id="KW-1185">Reference proteome</keyword>
<evidence type="ECO:0000313" key="2">
    <source>
        <dbReference type="Proteomes" id="UP000772434"/>
    </source>
</evidence>
<dbReference type="GO" id="GO:0016740">
    <property type="term" value="F:transferase activity"/>
    <property type="evidence" value="ECO:0007669"/>
    <property type="project" value="InterPro"/>
</dbReference>
<gene>
    <name evidence="1" type="ORF">BDP27DRAFT_1441275</name>
</gene>
<sequence length="107" mass="12469">MIYLASAFKWETIRTEGIRPDWKRLIHLSETIPGHLGYSHTKPFVVIHIDFQKARLDGLTFFRAPNGDIVSDGGQNRCISPACFTKIERIEWSKDLIWTSQEHRQDE</sequence>
<dbReference type="Pfam" id="PF01885">
    <property type="entry name" value="PTS_2-RNA"/>
    <property type="match status" value="1"/>
</dbReference>